<accession>F9NV84</accession>
<reference evidence="1 2" key="1">
    <citation type="submission" date="2011-07" db="EMBL/GenBank/DDBJ databases">
        <title>Genome Sequence of Propionibacterium acnes SK182B-JCVI.</title>
        <authorList>
            <person name="Durkin A.S."/>
            <person name="Madupu R."/>
            <person name="Hostetler J."/>
            <person name="Radune D."/>
            <person name="Torralba M."/>
            <person name="Methe B."/>
            <person name="Sutton G."/>
            <person name="Strausberg R.L."/>
            <person name="Nelson K.E."/>
        </authorList>
    </citation>
    <scope>NUCLEOTIDE SEQUENCE [LARGE SCALE GENOMIC DNA]</scope>
    <source>
        <strain evidence="1 2">SK182B-JCVI</strain>
    </source>
</reference>
<evidence type="ECO:0000313" key="2">
    <source>
        <dbReference type="Proteomes" id="UP000007832"/>
    </source>
</evidence>
<name>F9NV84_9ACTN</name>
<dbReference type="Pfam" id="PF26125">
    <property type="entry name" value="AcrVA2-like"/>
    <property type="match status" value="1"/>
</dbReference>
<dbReference type="AlphaFoldDB" id="F9NV84"/>
<dbReference type="STRING" id="1574624.GCA_001642025_01804"/>
<proteinExistence type="predicted"/>
<dbReference type="PATRIC" id="fig|1051006.4.peg.1083"/>
<dbReference type="InterPro" id="IPR058915">
    <property type="entry name" value="AcrVA2-like"/>
</dbReference>
<dbReference type="Proteomes" id="UP000007832">
    <property type="component" value="Unassembled WGS sequence"/>
</dbReference>
<dbReference type="OrthoDB" id="3360929at2"/>
<gene>
    <name evidence="1" type="ORF">HMPREF1162_1161</name>
</gene>
<protein>
    <submittedName>
        <fullName evidence="1">Uncharacterized protein</fullName>
    </submittedName>
</protein>
<dbReference type="EMBL" id="AFUN01000030">
    <property type="protein sequence ID" value="EGR97111.1"/>
    <property type="molecule type" value="Genomic_DNA"/>
</dbReference>
<organism evidence="1 2">
    <name type="scientific">[Propionibacterium] namnetense SK182B-JCVI</name>
    <dbReference type="NCBI Taxonomy" id="1051006"/>
    <lineage>
        <taxon>Bacteria</taxon>
        <taxon>Bacillati</taxon>
        <taxon>Actinomycetota</taxon>
        <taxon>Actinomycetes</taxon>
        <taxon>Propionibacteriales</taxon>
        <taxon>Propionibacteriaceae</taxon>
        <taxon>Cutibacterium</taxon>
    </lineage>
</organism>
<evidence type="ECO:0000313" key="1">
    <source>
        <dbReference type="EMBL" id="EGR97111.1"/>
    </source>
</evidence>
<sequence length="76" mass="8795">MEEARLPLSGAIIAEHIRTDATGRRLTTRHVVRGHWTHQPYGPKRSLRRLQWVAPFIRGPQEAPFVGTDTVTVWRR</sequence>
<comment type="caution">
    <text evidence="1">The sequence shown here is derived from an EMBL/GenBank/DDBJ whole genome shotgun (WGS) entry which is preliminary data.</text>
</comment>